<name>A0A1J5QGY1_9ZZZZ</name>
<dbReference type="SUPFAM" id="SSF110296">
    <property type="entry name" value="Oligoxyloglucan reducing end-specific cellobiohydrolase"/>
    <property type="match status" value="1"/>
</dbReference>
<sequence>MIASPDGKTIAVSASSGATFIYVSTNGGASWKTALTDSTLGGSPVHDLAFISLTEGFAVIGNATRPGTRNSKLLMTRNRGLSWQKVTF</sequence>
<dbReference type="Gene3D" id="2.130.10.10">
    <property type="entry name" value="YVTN repeat-like/Quinoprotein amine dehydrogenase"/>
    <property type="match status" value="1"/>
</dbReference>
<gene>
    <name evidence="1" type="ORF">GALL_390100</name>
</gene>
<proteinExistence type="predicted"/>
<protein>
    <submittedName>
        <fullName evidence="1">Uncharacterized protein</fullName>
    </submittedName>
</protein>
<dbReference type="EMBL" id="MLJW01001246">
    <property type="protein sequence ID" value="OIQ79260.1"/>
    <property type="molecule type" value="Genomic_DNA"/>
</dbReference>
<reference evidence="1" key="1">
    <citation type="submission" date="2016-10" db="EMBL/GenBank/DDBJ databases">
        <title>Sequence of Gallionella enrichment culture.</title>
        <authorList>
            <person name="Poehlein A."/>
            <person name="Muehling M."/>
            <person name="Daniel R."/>
        </authorList>
    </citation>
    <scope>NUCLEOTIDE SEQUENCE</scope>
</reference>
<dbReference type="AlphaFoldDB" id="A0A1J5QGY1"/>
<dbReference type="InterPro" id="IPR015943">
    <property type="entry name" value="WD40/YVTN_repeat-like_dom_sf"/>
</dbReference>
<comment type="caution">
    <text evidence="1">The sequence shown here is derived from an EMBL/GenBank/DDBJ whole genome shotgun (WGS) entry which is preliminary data.</text>
</comment>
<organism evidence="1">
    <name type="scientific">mine drainage metagenome</name>
    <dbReference type="NCBI Taxonomy" id="410659"/>
    <lineage>
        <taxon>unclassified sequences</taxon>
        <taxon>metagenomes</taxon>
        <taxon>ecological metagenomes</taxon>
    </lineage>
</organism>
<accession>A0A1J5QGY1</accession>
<evidence type="ECO:0000313" key="1">
    <source>
        <dbReference type="EMBL" id="OIQ79260.1"/>
    </source>
</evidence>